<evidence type="ECO:0000313" key="1">
    <source>
        <dbReference type="EMBL" id="QSS60557.1"/>
    </source>
</evidence>
<accession>A0A8A1M8N9</accession>
<gene>
    <name evidence="1" type="ORF">I7I51_05357</name>
</gene>
<reference evidence="1" key="1">
    <citation type="submission" date="2021-01" db="EMBL/GenBank/DDBJ databases">
        <title>Chromosome-level genome assembly of a human fungal pathogen reveals clustering of transcriptionally co-regulated genes.</title>
        <authorList>
            <person name="Voorhies M."/>
            <person name="Cohen S."/>
            <person name="Shea T.P."/>
            <person name="Petrus S."/>
            <person name="Munoz J.F."/>
            <person name="Poplawski S."/>
            <person name="Goldman W.E."/>
            <person name="Michael T."/>
            <person name="Cuomo C.A."/>
            <person name="Sil A."/>
            <person name="Beyhan S."/>
        </authorList>
    </citation>
    <scope>NUCLEOTIDE SEQUENCE</scope>
    <source>
        <strain evidence="1">WU24</strain>
    </source>
</reference>
<dbReference type="OrthoDB" id="4243235at2759"/>
<dbReference type="AlphaFoldDB" id="A0A8A1M8N9"/>
<sequence>MAQTRLWSLEEEAILLYFVSRKICHEAVAELLRRRGYSRTPPAINAKLTVIRALHPYLSPSIRDWDPGEVNRYIDLRLGHDYVNELVKFTVEDSEIVVRTPPSSTPLIDRTHRVTCSALHGVFDEEDARLRMDRGRDCGCTDQIIVNKYQTGLDLAKIYALRRVLKEDHVKVNCLK</sequence>
<name>A0A8A1M8N9_AJECA</name>
<proteinExistence type="predicted"/>
<dbReference type="Proteomes" id="UP000663671">
    <property type="component" value="Chromosome 4"/>
</dbReference>
<dbReference type="VEuPathDB" id="FungiDB:I7I51_05357"/>
<dbReference type="EMBL" id="CP069110">
    <property type="protein sequence ID" value="QSS60557.1"/>
    <property type="molecule type" value="Genomic_DNA"/>
</dbReference>
<protein>
    <submittedName>
        <fullName evidence="1">Uncharacterized protein</fullName>
    </submittedName>
</protein>
<organism evidence="1 2">
    <name type="scientific">Ajellomyces capsulatus</name>
    <name type="common">Darling's disease fungus</name>
    <name type="synonym">Histoplasma capsulatum</name>
    <dbReference type="NCBI Taxonomy" id="5037"/>
    <lineage>
        <taxon>Eukaryota</taxon>
        <taxon>Fungi</taxon>
        <taxon>Dikarya</taxon>
        <taxon>Ascomycota</taxon>
        <taxon>Pezizomycotina</taxon>
        <taxon>Eurotiomycetes</taxon>
        <taxon>Eurotiomycetidae</taxon>
        <taxon>Onygenales</taxon>
        <taxon>Ajellomycetaceae</taxon>
        <taxon>Histoplasma</taxon>
    </lineage>
</organism>
<evidence type="ECO:0000313" key="2">
    <source>
        <dbReference type="Proteomes" id="UP000663671"/>
    </source>
</evidence>